<keyword evidence="10" id="KW-1185">Reference proteome</keyword>
<evidence type="ECO:0000313" key="9">
    <source>
        <dbReference type="EMBL" id="OQR93751.1"/>
    </source>
</evidence>
<comment type="catalytic activity">
    <reaction evidence="7">
        <text>L-cysteinyl-[protein] + hexadecanoyl-CoA = S-hexadecanoyl-L-cysteinyl-[protein] + CoA</text>
        <dbReference type="Rhea" id="RHEA:36683"/>
        <dbReference type="Rhea" id="RHEA-COMP:10131"/>
        <dbReference type="Rhea" id="RHEA-COMP:11032"/>
        <dbReference type="ChEBI" id="CHEBI:29950"/>
        <dbReference type="ChEBI" id="CHEBI:57287"/>
        <dbReference type="ChEBI" id="CHEBI:57379"/>
        <dbReference type="ChEBI" id="CHEBI:74151"/>
        <dbReference type="EC" id="2.3.1.225"/>
    </reaction>
</comment>
<reference evidence="9 10" key="1">
    <citation type="journal article" date="2014" name="Genome Biol. Evol.">
        <title>The secreted proteins of Achlya hypogyna and Thraustotheca clavata identify the ancestral oomycete secretome and reveal gene acquisitions by horizontal gene transfer.</title>
        <authorList>
            <person name="Misner I."/>
            <person name="Blouin N."/>
            <person name="Leonard G."/>
            <person name="Richards T.A."/>
            <person name="Lane C.E."/>
        </authorList>
    </citation>
    <scope>NUCLEOTIDE SEQUENCE [LARGE SCALE GENOMIC DNA]</scope>
    <source>
        <strain evidence="9 10">ATCC 34112</strain>
    </source>
</reference>
<feature type="transmembrane region" description="Helical" evidence="7">
    <location>
        <begin position="53"/>
        <end position="71"/>
    </location>
</feature>
<dbReference type="PANTHER" id="PTHR22883">
    <property type="entry name" value="ZINC FINGER DHHC DOMAIN CONTAINING PROTEIN"/>
    <property type="match status" value="1"/>
</dbReference>
<evidence type="ECO:0000313" key="10">
    <source>
        <dbReference type="Proteomes" id="UP000243217"/>
    </source>
</evidence>
<comment type="domain">
    <text evidence="7">The DHHC domain is required for palmitoyltransferase activity.</text>
</comment>
<dbReference type="OrthoDB" id="5977743at2759"/>
<dbReference type="Pfam" id="PF01529">
    <property type="entry name" value="DHHC"/>
    <property type="match status" value="2"/>
</dbReference>
<dbReference type="Proteomes" id="UP000243217">
    <property type="component" value="Unassembled WGS sequence"/>
</dbReference>
<dbReference type="InterPro" id="IPR039859">
    <property type="entry name" value="PFA4/ZDH16/20/ERF2-like"/>
</dbReference>
<feature type="transmembrane region" description="Helical" evidence="7">
    <location>
        <begin position="23"/>
        <end position="41"/>
    </location>
</feature>
<evidence type="ECO:0000256" key="1">
    <source>
        <dbReference type="ARBA" id="ARBA00004141"/>
    </source>
</evidence>
<dbReference type="InterPro" id="IPR001594">
    <property type="entry name" value="Palmitoyltrfase_DHHC"/>
</dbReference>
<evidence type="ECO:0000256" key="2">
    <source>
        <dbReference type="ARBA" id="ARBA00022679"/>
    </source>
</evidence>
<name>A0A1V9Z735_9STRA</name>
<dbReference type="GO" id="GO:0005783">
    <property type="term" value="C:endoplasmic reticulum"/>
    <property type="evidence" value="ECO:0007669"/>
    <property type="project" value="TreeGrafter"/>
</dbReference>
<feature type="domain" description="Palmitoyltransferase DHHC" evidence="8">
    <location>
        <begin position="98"/>
        <end position="127"/>
    </location>
</feature>
<dbReference type="PROSITE" id="PS50216">
    <property type="entry name" value="DHHC"/>
    <property type="match status" value="1"/>
</dbReference>
<keyword evidence="3 7" id="KW-0812">Transmembrane</keyword>
<keyword evidence="6 7" id="KW-0012">Acyltransferase</keyword>
<keyword evidence="5 7" id="KW-0472">Membrane</keyword>
<feature type="transmembrane region" description="Helical" evidence="7">
    <location>
        <begin position="170"/>
        <end position="194"/>
    </location>
</feature>
<evidence type="ECO:0000256" key="6">
    <source>
        <dbReference type="ARBA" id="ARBA00023315"/>
    </source>
</evidence>
<organism evidence="9 10">
    <name type="scientific">Thraustotheca clavata</name>
    <dbReference type="NCBI Taxonomy" id="74557"/>
    <lineage>
        <taxon>Eukaryota</taxon>
        <taxon>Sar</taxon>
        <taxon>Stramenopiles</taxon>
        <taxon>Oomycota</taxon>
        <taxon>Saprolegniomycetes</taxon>
        <taxon>Saprolegniales</taxon>
        <taxon>Achlyaceae</taxon>
        <taxon>Thraustotheca</taxon>
    </lineage>
</organism>
<evidence type="ECO:0000259" key="8">
    <source>
        <dbReference type="Pfam" id="PF01529"/>
    </source>
</evidence>
<dbReference type="GO" id="GO:0005794">
    <property type="term" value="C:Golgi apparatus"/>
    <property type="evidence" value="ECO:0007669"/>
    <property type="project" value="TreeGrafter"/>
</dbReference>
<evidence type="ECO:0000256" key="4">
    <source>
        <dbReference type="ARBA" id="ARBA00022989"/>
    </source>
</evidence>
<dbReference type="EMBL" id="JNBS01002233">
    <property type="protein sequence ID" value="OQR93751.1"/>
    <property type="molecule type" value="Genomic_DNA"/>
</dbReference>
<dbReference type="AlphaFoldDB" id="A0A1V9Z735"/>
<keyword evidence="4 7" id="KW-1133">Transmembrane helix</keyword>
<dbReference type="GO" id="GO:0006612">
    <property type="term" value="P:protein targeting to membrane"/>
    <property type="evidence" value="ECO:0007669"/>
    <property type="project" value="TreeGrafter"/>
</dbReference>
<feature type="domain" description="Palmitoyltransferase DHHC" evidence="8">
    <location>
        <begin position="156"/>
        <end position="265"/>
    </location>
</feature>
<sequence length="335" mass="38796">MISIVSRWGKSVWGLFFHQRNCIFQLFYVSLLTLSYSVLFYEAWNTMNWFDRLLAIVLASFCTGLFLRVSFVDPGVITRENVNLMKKYPEQEALYPRGRVCRTCKTIKIPRSKHCSVCDHCVARFDHQYVYRHLSFIYHCLVAVNSILYQFFHVYLVWVNTCIAEHNYNAFFFFLVANICGSGHLVYLLCSVFLEKMTHILTNAEDESREMLVQVLTDIISSPENARMAFVASLAIAAWFFVSLLLGCQMGRIVRNCTANEHFKRQHLHKEHANDDIPTTKRPIAMDMAWGGVGLIDADQDRTLSADEIEYNPYNKGLVHNIHDAFDITRKDKTS</sequence>
<evidence type="ECO:0000256" key="5">
    <source>
        <dbReference type="ARBA" id="ARBA00023136"/>
    </source>
</evidence>
<evidence type="ECO:0000256" key="3">
    <source>
        <dbReference type="ARBA" id="ARBA00022692"/>
    </source>
</evidence>
<comment type="caution">
    <text evidence="9">The sequence shown here is derived from an EMBL/GenBank/DDBJ whole genome shotgun (WGS) entry which is preliminary data.</text>
</comment>
<feature type="transmembrane region" description="Helical" evidence="7">
    <location>
        <begin position="136"/>
        <end position="158"/>
    </location>
</feature>
<dbReference type="EC" id="2.3.1.225" evidence="7"/>
<dbReference type="PANTHER" id="PTHR22883:SF488">
    <property type="entry name" value="PALMITOYLTRANSFERASE"/>
    <property type="match status" value="1"/>
</dbReference>
<accession>A0A1V9Z735</accession>
<comment type="similarity">
    <text evidence="7">Belongs to the DHHC palmitoyltransferase family.</text>
</comment>
<dbReference type="GO" id="GO:0019706">
    <property type="term" value="F:protein-cysteine S-palmitoyltransferase activity"/>
    <property type="evidence" value="ECO:0007669"/>
    <property type="project" value="UniProtKB-EC"/>
</dbReference>
<keyword evidence="2 7" id="KW-0808">Transferase</keyword>
<gene>
    <name evidence="9" type="ORF">THRCLA_08351</name>
</gene>
<feature type="transmembrane region" description="Helical" evidence="7">
    <location>
        <begin position="226"/>
        <end position="246"/>
    </location>
</feature>
<protein>
    <recommendedName>
        <fullName evidence="7">Palmitoyltransferase</fullName>
        <ecNumber evidence="7">2.3.1.225</ecNumber>
    </recommendedName>
</protein>
<evidence type="ECO:0000256" key="7">
    <source>
        <dbReference type="RuleBase" id="RU079119"/>
    </source>
</evidence>
<comment type="subcellular location">
    <subcellularLocation>
        <location evidence="1">Membrane</location>
        <topology evidence="1">Multi-pass membrane protein</topology>
    </subcellularLocation>
</comment>
<proteinExistence type="inferred from homology"/>
<dbReference type="GO" id="GO:0016020">
    <property type="term" value="C:membrane"/>
    <property type="evidence" value="ECO:0007669"/>
    <property type="project" value="UniProtKB-SubCell"/>
</dbReference>